<comment type="caution">
    <text evidence="2">The sequence shown here is derived from an EMBL/GenBank/DDBJ whole genome shotgun (WGS) entry which is preliminary data.</text>
</comment>
<evidence type="ECO:0000256" key="1">
    <source>
        <dbReference type="SAM" id="SignalP"/>
    </source>
</evidence>
<reference evidence="2" key="2">
    <citation type="submission" date="2021-02" db="EMBL/GenBank/DDBJ databases">
        <authorList>
            <person name="Kimball J.A."/>
            <person name="Haas M.W."/>
            <person name="Macchietto M."/>
            <person name="Kono T."/>
            <person name="Duquette J."/>
            <person name="Shao M."/>
        </authorList>
    </citation>
    <scope>NUCLEOTIDE SEQUENCE</scope>
    <source>
        <tissue evidence="2">Fresh leaf tissue</tissue>
    </source>
</reference>
<dbReference type="AlphaFoldDB" id="A0A8J5T8X9"/>
<gene>
    <name evidence="2" type="ORF">GUJ93_ZPchr0005g14273</name>
</gene>
<organism evidence="2 3">
    <name type="scientific">Zizania palustris</name>
    <name type="common">Northern wild rice</name>
    <dbReference type="NCBI Taxonomy" id="103762"/>
    <lineage>
        <taxon>Eukaryota</taxon>
        <taxon>Viridiplantae</taxon>
        <taxon>Streptophyta</taxon>
        <taxon>Embryophyta</taxon>
        <taxon>Tracheophyta</taxon>
        <taxon>Spermatophyta</taxon>
        <taxon>Magnoliopsida</taxon>
        <taxon>Liliopsida</taxon>
        <taxon>Poales</taxon>
        <taxon>Poaceae</taxon>
        <taxon>BOP clade</taxon>
        <taxon>Oryzoideae</taxon>
        <taxon>Oryzeae</taxon>
        <taxon>Zizaniinae</taxon>
        <taxon>Zizania</taxon>
    </lineage>
</organism>
<reference evidence="2" key="1">
    <citation type="journal article" date="2021" name="bioRxiv">
        <title>Whole Genome Assembly and Annotation of Northern Wild Rice, Zizania palustris L., Supports a Whole Genome Duplication in the Zizania Genus.</title>
        <authorList>
            <person name="Haas M."/>
            <person name="Kono T."/>
            <person name="Macchietto M."/>
            <person name="Millas R."/>
            <person name="McGilp L."/>
            <person name="Shao M."/>
            <person name="Duquette J."/>
            <person name="Hirsch C.N."/>
            <person name="Kimball J."/>
        </authorList>
    </citation>
    <scope>NUCLEOTIDE SEQUENCE</scope>
    <source>
        <tissue evidence="2">Fresh leaf tissue</tissue>
    </source>
</reference>
<dbReference type="EMBL" id="JAAALK010000284">
    <property type="protein sequence ID" value="KAG8068436.1"/>
    <property type="molecule type" value="Genomic_DNA"/>
</dbReference>
<sequence length="79" mass="8766">MALHASVLVLTTLNELLQGTELLISSEDGTLQLQDKEKKNFWYGYCFILFFECVNIGARDDLVLLNGTSLTKDGVVVLS</sequence>
<evidence type="ECO:0000313" key="2">
    <source>
        <dbReference type="EMBL" id="KAG8068436.1"/>
    </source>
</evidence>
<protein>
    <submittedName>
        <fullName evidence="2">Uncharacterized protein</fullName>
    </submittedName>
</protein>
<dbReference type="Proteomes" id="UP000729402">
    <property type="component" value="Unassembled WGS sequence"/>
</dbReference>
<accession>A0A8J5T8X9</accession>
<keyword evidence="3" id="KW-1185">Reference proteome</keyword>
<evidence type="ECO:0000313" key="3">
    <source>
        <dbReference type="Proteomes" id="UP000729402"/>
    </source>
</evidence>
<feature type="chain" id="PRO_5035296197" evidence="1">
    <location>
        <begin position="20"/>
        <end position="79"/>
    </location>
</feature>
<name>A0A8J5T8X9_ZIZPA</name>
<feature type="signal peptide" evidence="1">
    <location>
        <begin position="1"/>
        <end position="19"/>
    </location>
</feature>
<keyword evidence="1" id="KW-0732">Signal</keyword>
<proteinExistence type="predicted"/>